<protein>
    <recommendedName>
        <fullName evidence="1">Polymerase nucleotidyl transferase domain-containing protein</fullName>
    </recommendedName>
</protein>
<reference evidence="2 3" key="1">
    <citation type="journal article" date="2020" name="Sci. Rep.">
        <title>A novel cyanobacterial geosmin producer, revising GeoA distribution and dispersion patterns in Bacteria.</title>
        <authorList>
            <person name="Churro C."/>
            <person name="Semedo-Aguiar A.P."/>
            <person name="Silva A.D."/>
            <person name="Pereira-Leal J.B."/>
            <person name="Leite R.B."/>
        </authorList>
    </citation>
    <scope>NUCLEOTIDE SEQUENCE [LARGE SCALE GENOMIC DNA]</scope>
    <source>
        <strain evidence="2 3">IPMA8</strain>
    </source>
</reference>
<dbReference type="InterPro" id="IPR002934">
    <property type="entry name" value="Polymerase_NTP_transf_dom"/>
</dbReference>
<keyword evidence="3" id="KW-1185">Reference proteome</keyword>
<dbReference type="RefSeq" id="WP_172184994.1">
    <property type="nucleotide sequence ID" value="NZ_CAWPPK010000252.1"/>
</dbReference>
<evidence type="ECO:0000313" key="2">
    <source>
        <dbReference type="EMBL" id="NQE32683.1"/>
    </source>
</evidence>
<dbReference type="SUPFAM" id="SSF81301">
    <property type="entry name" value="Nucleotidyltransferase"/>
    <property type="match status" value="1"/>
</dbReference>
<name>A0ABX2CSQ7_9CYAN</name>
<accession>A0ABX2CSQ7</accession>
<dbReference type="InterPro" id="IPR043519">
    <property type="entry name" value="NT_sf"/>
</dbReference>
<dbReference type="EMBL" id="SRRZ01000004">
    <property type="protein sequence ID" value="NQE32683.1"/>
    <property type="molecule type" value="Genomic_DNA"/>
</dbReference>
<proteinExistence type="predicted"/>
<dbReference type="Gene3D" id="3.30.460.10">
    <property type="entry name" value="Beta Polymerase, domain 2"/>
    <property type="match status" value="1"/>
</dbReference>
<feature type="domain" description="Polymerase nucleotidyl transferase" evidence="1">
    <location>
        <begin position="6"/>
        <end position="74"/>
    </location>
</feature>
<organism evidence="2 3">
    <name type="scientific">Microcoleus asticus IPMA8</name>
    <dbReference type="NCBI Taxonomy" id="2563858"/>
    <lineage>
        <taxon>Bacteria</taxon>
        <taxon>Bacillati</taxon>
        <taxon>Cyanobacteriota</taxon>
        <taxon>Cyanophyceae</taxon>
        <taxon>Oscillatoriophycideae</taxon>
        <taxon>Oscillatoriales</taxon>
        <taxon>Microcoleaceae</taxon>
        <taxon>Microcoleus</taxon>
        <taxon>Microcoleus asticus</taxon>
    </lineage>
</organism>
<comment type="caution">
    <text evidence="2">The sequence shown here is derived from an EMBL/GenBank/DDBJ whole genome shotgun (WGS) entry which is preliminary data.</text>
</comment>
<dbReference type="CDD" id="cd05403">
    <property type="entry name" value="NT_KNTase_like"/>
    <property type="match status" value="1"/>
</dbReference>
<evidence type="ECO:0000259" key="1">
    <source>
        <dbReference type="Pfam" id="PF01909"/>
    </source>
</evidence>
<dbReference type="Pfam" id="PF01909">
    <property type="entry name" value="NTP_transf_2"/>
    <property type="match status" value="1"/>
</dbReference>
<sequence length="261" mass="30394">MRQIILEKIVSTLQPLDFVLALWQGGSAAHGYTDEWSDLDIAVVVEDTCVEKTFEIVEKALAEIGEIELKYRVPEPAWHGQSQCFWRLKETPPFLLIDFAVFRRSSRNDFLEIERHGKVPIAFDKANLIVPPPLDRSKHLSTMQSRFNEIKIRFDLLQHLVKKEIYREHLIDAIGNYHNWTLLPLVELLGMIYRPQRYDFELKYFSRDFPPEIVDRIAPLFCIANLEDLAAKQQIAEAFFAESLPLAEANFYFDNTLTLPQ</sequence>
<dbReference type="Proteomes" id="UP000702425">
    <property type="component" value="Unassembled WGS sequence"/>
</dbReference>
<evidence type="ECO:0000313" key="3">
    <source>
        <dbReference type="Proteomes" id="UP000702425"/>
    </source>
</evidence>
<gene>
    <name evidence="2" type="ORF">E5S67_00399</name>
</gene>